<feature type="domain" description="Chitin-binding type-2" evidence="1">
    <location>
        <begin position="46"/>
        <end position="104"/>
    </location>
</feature>
<gene>
    <name evidence="2" type="ORF">AAG570_005698</name>
</gene>
<dbReference type="AlphaFoldDB" id="A0ABD0YD61"/>
<dbReference type="PROSITE" id="PS50940">
    <property type="entry name" value="CHIT_BIND_II"/>
    <property type="match status" value="1"/>
</dbReference>
<dbReference type="Pfam" id="PF01607">
    <property type="entry name" value="CBM_14"/>
    <property type="match status" value="1"/>
</dbReference>
<dbReference type="PANTHER" id="PTHR22933:SF44">
    <property type="entry name" value="RE15157P"/>
    <property type="match status" value="1"/>
</dbReference>
<dbReference type="EMBL" id="JBFDAA010000018">
    <property type="protein sequence ID" value="KAL1116203.1"/>
    <property type="molecule type" value="Genomic_DNA"/>
</dbReference>
<dbReference type="InterPro" id="IPR052976">
    <property type="entry name" value="Scoloptoxin-like"/>
</dbReference>
<protein>
    <recommendedName>
        <fullName evidence="1">Chitin-binding type-2 domain-containing protein</fullName>
    </recommendedName>
</protein>
<dbReference type="PANTHER" id="PTHR22933">
    <property type="entry name" value="FI18007P1-RELATED"/>
    <property type="match status" value="1"/>
</dbReference>
<reference evidence="2 3" key="1">
    <citation type="submission" date="2024-07" db="EMBL/GenBank/DDBJ databases">
        <title>Chromosome-level genome assembly of the water stick insect Ranatra chinensis (Heteroptera: Nepidae).</title>
        <authorList>
            <person name="Liu X."/>
        </authorList>
    </citation>
    <scope>NUCLEOTIDE SEQUENCE [LARGE SCALE GENOMIC DNA]</scope>
    <source>
        <strain evidence="2">Cailab_2021Rc</strain>
        <tissue evidence="2">Muscle</tissue>
    </source>
</reference>
<evidence type="ECO:0000259" key="1">
    <source>
        <dbReference type="PROSITE" id="PS50940"/>
    </source>
</evidence>
<evidence type="ECO:0000313" key="3">
    <source>
        <dbReference type="Proteomes" id="UP001558652"/>
    </source>
</evidence>
<organism evidence="2 3">
    <name type="scientific">Ranatra chinensis</name>
    <dbReference type="NCBI Taxonomy" id="642074"/>
    <lineage>
        <taxon>Eukaryota</taxon>
        <taxon>Metazoa</taxon>
        <taxon>Ecdysozoa</taxon>
        <taxon>Arthropoda</taxon>
        <taxon>Hexapoda</taxon>
        <taxon>Insecta</taxon>
        <taxon>Pterygota</taxon>
        <taxon>Neoptera</taxon>
        <taxon>Paraneoptera</taxon>
        <taxon>Hemiptera</taxon>
        <taxon>Heteroptera</taxon>
        <taxon>Panheteroptera</taxon>
        <taxon>Nepomorpha</taxon>
        <taxon>Nepidae</taxon>
        <taxon>Ranatrinae</taxon>
        <taxon>Ranatra</taxon>
    </lineage>
</organism>
<dbReference type="Proteomes" id="UP001558652">
    <property type="component" value="Unassembled WGS sequence"/>
</dbReference>
<dbReference type="Gene3D" id="2.170.140.10">
    <property type="entry name" value="Chitin binding domain"/>
    <property type="match status" value="1"/>
</dbReference>
<sequence>MQLHLFRCKCAVSGVFMALDGGSAEYLSGTVDWHRVLSSPNIPVTSFTCEGRPVGYYADVEAKCQVYHMCGDGGRQFSYLCPDTTLFQQRMLVCAHWYQVNCSRSHEYYRANLLIGQKDTPFVGDEPINSGISLYSNLCY</sequence>
<dbReference type="InterPro" id="IPR036508">
    <property type="entry name" value="Chitin-bd_dom_sf"/>
</dbReference>
<accession>A0ABD0YD61</accession>
<comment type="caution">
    <text evidence="2">The sequence shown here is derived from an EMBL/GenBank/DDBJ whole genome shotgun (WGS) entry which is preliminary data.</text>
</comment>
<keyword evidence="3" id="KW-1185">Reference proteome</keyword>
<proteinExistence type="predicted"/>
<evidence type="ECO:0000313" key="2">
    <source>
        <dbReference type="EMBL" id="KAL1116203.1"/>
    </source>
</evidence>
<dbReference type="InterPro" id="IPR002557">
    <property type="entry name" value="Chitin-bd_dom"/>
</dbReference>
<name>A0ABD0YD61_9HEMI</name>
<dbReference type="SUPFAM" id="SSF57625">
    <property type="entry name" value="Invertebrate chitin-binding proteins"/>
    <property type="match status" value="1"/>
</dbReference>